<reference evidence="6 7" key="1">
    <citation type="journal article" date="2021" name="Sci. Rep.">
        <title>The genome of the diatom Chaetoceros tenuissimus carries an ancient integrated fragment of an extant virus.</title>
        <authorList>
            <person name="Hongo Y."/>
            <person name="Kimura K."/>
            <person name="Takaki Y."/>
            <person name="Yoshida Y."/>
            <person name="Baba S."/>
            <person name="Kobayashi G."/>
            <person name="Nagasaki K."/>
            <person name="Hano T."/>
            <person name="Tomaru Y."/>
        </authorList>
    </citation>
    <scope>NUCLEOTIDE SEQUENCE [LARGE SCALE GENOMIC DNA]</scope>
    <source>
        <strain evidence="6 7">NIES-3715</strain>
    </source>
</reference>
<dbReference type="SUPFAM" id="SSF54211">
    <property type="entry name" value="Ribosomal protein S5 domain 2-like"/>
    <property type="match status" value="1"/>
</dbReference>
<dbReference type="PROSITE" id="PS51722">
    <property type="entry name" value="G_TR_2"/>
    <property type="match status" value="1"/>
</dbReference>
<dbReference type="Gene3D" id="3.30.230.10">
    <property type="match status" value="1"/>
</dbReference>
<dbReference type="GO" id="GO:0003924">
    <property type="term" value="F:GTPase activity"/>
    <property type="evidence" value="ECO:0007669"/>
    <property type="project" value="InterPro"/>
</dbReference>
<dbReference type="GO" id="GO:0003746">
    <property type="term" value="F:translation elongation factor activity"/>
    <property type="evidence" value="ECO:0007669"/>
    <property type="project" value="InterPro"/>
</dbReference>
<dbReference type="InterPro" id="IPR027417">
    <property type="entry name" value="P-loop_NTPase"/>
</dbReference>
<evidence type="ECO:0000313" key="7">
    <source>
        <dbReference type="Proteomes" id="UP001054902"/>
    </source>
</evidence>
<dbReference type="InterPro" id="IPR020568">
    <property type="entry name" value="Ribosomal_Su5_D2-typ_SF"/>
</dbReference>
<evidence type="ECO:0000256" key="1">
    <source>
        <dbReference type="ARBA" id="ARBA00004229"/>
    </source>
</evidence>
<dbReference type="CDD" id="cd01514">
    <property type="entry name" value="Elongation_Factor_C"/>
    <property type="match status" value="1"/>
</dbReference>
<dbReference type="Gene3D" id="3.30.70.870">
    <property type="entry name" value="Elongation Factor G (Translational Gtpase), domain 3"/>
    <property type="match status" value="1"/>
</dbReference>
<dbReference type="Pfam" id="PF00009">
    <property type="entry name" value="GTP_EFTU"/>
    <property type="match status" value="1"/>
</dbReference>
<dbReference type="CDD" id="cd01434">
    <property type="entry name" value="EFG_mtEFG1_IV"/>
    <property type="match status" value="1"/>
</dbReference>
<dbReference type="InterPro" id="IPR009000">
    <property type="entry name" value="Transl_B-barrel_sf"/>
</dbReference>
<name>A0AAD3H956_9STRA</name>
<dbReference type="InterPro" id="IPR000640">
    <property type="entry name" value="EFG_V-like"/>
</dbReference>
<comment type="subcellular location">
    <subcellularLocation>
        <location evidence="1">Plastid</location>
        <location evidence="1">Chloroplast</location>
    </subcellularLocation>
</comment>
<feature type="signal peptide" evidence="4">
    <location>
        <begin position="1"/>
        <end position="17"/>
    </location>
</feature>
<dbReference type="Pfam" id="PF14492">
    <property type="entry name" value="EFG_III"/>
    <property type="match status" value="1"/>
</dbReference>
<dbReference type="Gene3D" id="3.30.70.240">
    <property type="match status" value="1"/>
</dbReference>
<dbReference type="InterPro" id="IPR005517">
    <property type="entry name" value="Transl_elong_EFG/EF2_IV"/>
</dbReference>
<sequence length="756" mass="81915">MKFVFLTVVGNLFVANAFTSIASRQALERKTLLHASEQAPCVDDPKLIRNFALIGHSHAGKSSLAEWMLYDESIQKQVPTPGASSLDSDPVEASRHSSLFSHFMRIPHKKHLLEVADTPFGDFPTDASASLDGSDSAVIVISASDGVQSNAINAFQYCTKAGIKSIIALNKMDRPFLDISGVLNDIKESFQIKPVPLQVYEGEGDDFENVDSLILIDDDGNISRNLDAKLDHAWEILAETVAMTDDELLVEFLDNGFVEDDKILQGLRKAVLEQKLLPVVYTSALNNVGISELMDTIVAIFPNPMETREHVLTNVVEATGEEILSVPGEEGGFTARVVHTSVDSFGSLSVIRVISNKFDPSTGRYAALPNEIVNLRSGMKVKLSSTCFGLCGKERLALSDDSQVLPGDIIALQKVDNAIATNDVICSKEALGNEQHELELENLCDALSPLSRQAPEISLMASATVSLAETGKGKKSTKKVSTGDDKLINALTALGREDLALKVEQRSGQWIVRCMSRDHLNLLVERLKDRYNIDVDIGETPIAYRETISITVTNVEGKHKKQSGGSGQFGVCYINVEPLAEGSGIEFESIVKGGAISKTFINSVEKGVLDQLNAGGPLGFPVTDVKVTVTDGKMHSVDSKDIAFQSAGRQAVKSALEIAGTKLLEPMEKVTFTIDESLQGDVNSIVSRSDGYIIDTILKDNHEAEIDAIIPAACIEEVSETLRAESKGEGSYVTEFSHYQDVSDQKVKTICEKLGP</sequence>
<dbReference type="Pfam" id="PF03764">
    <property type="entry name" value="EFG_IV"/>
    <property type="match status" value="1"/>
</dbReference>
<dbReference type="InterPro" id="IPR000795">
    <property type="entry name" value="T_Tr_GTP-bd_dom"/>
</dbReference>
<dbReference type="SUPFAM" id="SSF52540">
    <property type="entry name" value="P-loop containing nucleoside triphosphate hydrolases"/>
    <property type="match status" value="1"/>
</dbReference>
<dbReference type="EMBL" id="BLLK01000047">
    <property type="protein sequence ID" value="GFH54796.1"/>
    <property type="molecule type" value="Genomic_DNA"/>
</dbReference>
<dbReference type="PANTHER" id="PTHR43261">
    <property type="entry name" value="TRANSLATION ELONGATION FACTOR G-RELATED"/>
    <property type="match status" value="1"/>
</dbReference>
<evidence type="ECO:0000256" key="3">
    <source>
        <dbReference type="ARBA" id="ARBA00023134"/>
    </source>
</evidence>
<dbReference type="GO" id="GO:0032790">
    <property type="term" value="P:ribosome disassembly"/>
    <property type="evidence" value="ECO:0007669"/>
    <property type="project" value="TreeGrafter"/>
</dbReference>
<dbReference type="InterPro" id="IPR041095">
    <property type="entry name" value="EFG_II"/>
</dbReference>
<protein>
    <recommendedName>
        <fullName evidence="5">Tr-type G domain-containing protein</fullName>
    </recommendedName>
</protein>
<evidence type="ECO:0000313" key="6">
    <source>
        <dbReference type="EMBL" id="GFH54796.1"/>
    </source>
</evidence>
<evidence type="ECO:0000256" key="2">
    <source>
        <dbReference type="ARBA" id="ARBA00022741"/>
    </source>
</evidence>
<keyword evidence="7" id="KW-1185">Reference proteome</keyword>
<proteinExistence type="predicted"/>
<dbReference type="SUPFAM" id="SSF50447">
    <property type="entry name" value="Translation proteins"/>
    <property type="match status" value="1"/>
</dbReference>
<feature type="domain" description="Tr-type G" evidence="5">
    <location>
        <begin position="46"/>
        <end position="305"/>
    </location>
</feature>
<dbReference type="Gene3D" id="3.40.50.300">
    <property type="entry name" value="P-loop containing nucleotide triphosphate hydrolases"/>
    <property type="match status" value="1"/>
</dbReference>
<dbReference type="SUPFAM" id="SSF54980">
    <property type="entry name" value="EF-G C-terminal domain-like"/>
    <property type="match status" value="2"/>
</dbReference>
<keyword evidence="4" id="KW-0732">Signal</keyword>
<dbReference type="AlphaFoldDB" id="A0AAD3H956"/>
<dbReference type="SMART" id="SM00838">
    <property type="entry name" value="EFG_C"/>
    <property type="match status" value="1"/>
</dbReference>
<gene>
    <name evidence="6" type="ORF">CTEN210_11272</name>
</gene>
<dbReference type="GO" id="GO:0009507">
    <property type="term" value="C:chloroplast"/>
    <property type="evidence" value="ECO:0007669"/>
    <property type="project" value="UniProtKB-SubCell"/>
</dbReference>
<dbReference type="InterPro" id="IPR014721">
    <property type="entry name" value="Ribsml_uS5_D2-typ_fold_subgr"/>
</dbReference>
<evidence type="ECO:0000256" key="4">
    <source>
        <dbReference type="SAM" id="SignalP"/>
    </source>
</evidence>
<dbReference type="Pfam" id="PF00679">
    <property type="entry name" value="EFG_C"/>
    <property type="match status" value="1"/>
</dbReference>
<dbReference type="SMART" id="SM00889">
    <property type="entry name" value="EFG_IV"/>
    <property type="match status" value="1"/>
</dbReference>
<dbReference type="Proteomes" id="UP001054902">
    <property type="component" value="Unassembled WGS sequence"/>
</dbReference>
<dbReference type="PANTHER" id="PTHR43261:SF6">
    <property type="entry name" value="ELONGATION FACTOR G-LIKE PROTEIN"/>
    <property type="match status" value="1"/>
</dbReference>
<dbReference type="InterPro" id="IPR047872">
    <property type="entry name" value="EFG_IV"/>
</dbReference>
<accession>A0AAD3H956</accession>
<evidence type="ECO:0000259" key="5">
    <source>
        <dbReference type="PROSITE" id="PS51722"/>
    </source>
</evidence>
<keyword evidence="2" id="KW-0547">Nucleotide-binding</keyword>
<feature type="chain" id="PRO_5041970446" description="Tr-type G domain-containing protein" evidence="4">
    <location>
        <begin position="18"/>
        <end position="756"/>
    </location>
</feature>
<keyword evidence="3" id="KW-0342">GTP-binding</keyword>
<dbReference type="InterPro" id="IPR035647">
    <property type="entry name" value="EFG_III/V"/>
</dbReference>
<dbReference type="GO" id="GO:0005525">
    <property type="term" value="F:GTP binding"/>
    <property type="evidence" value="ECO:0007669"/>
    <property type="project" value="UniProtKB-KW"/>
</dbReference>
<comment type="caution">
    <text evidence="6">The sequence shown here is derived from an EMBL/GenBank/DDBJ whole genome shotgun (WGS) entry which is preliminary data.</text>
</comment>
<organism evidence="6 7">
    <name type="scientific">Chaetoceros tenuissimus</name>
    <dbReference type="NCBI Taxonomy" id="426638"/>
    <lineage>
        <taxon>Eukaryota</taxon>
        <taxon>Sar</taxon>
        <taxon>Stramenopiles</taxon>
        <taxon>Ochrophyta</taxon>
        <taxon>Bacillariophyta</taxon>
        <taxon>Coscinodiscophyceae</taxon>
        <taxon>Chaetocerotophycidae</taxon>
        <taxon>Chaetocerotales</taxon>
        <taxon>Chaetocerotaceae</taxon>
        <taxon>Chaetoceros</taxon>
    </lineage>
</organism>